<reference evidence="1 2" key="1">
    <citation type="submission" date="2019-01" db="EMBL/GenBank/DDBJ databases">
        <title>Coherence of Microcystis species and biogeography revealed through population genomics.</title>
        <authorList>
            <person name="Perez-Carrascal O.M."/>
            <person name="Terrat Y."/>
            <person name="Giani A."/>
            <person name="Fortin N."/>
            <person name="Tromas N."/>
            <person name="Shapiro B.J."/>
        </authorList>
    </citation>
    <scope>NUCLEOTIDE SEQUENCE [LARGE SCALE GENOMIC DNA]</scope>
    <source>
        <strain evidence="1">Mv_BB_P_19951000_S68D</strain>
    </source>
</reference>
<dbReference type="Proteomes" id="UP000320674">
    <property type="component" value="Unassembled WGS sequence"/>
</dbReference>
<evidence type="ECO:0008006" key="3">
    <source>
        <dbReference type="Google" id="ProtNLM"/>
    </source>
</evidence>
<accession>A0A552HSY8</accession>
<comment type="caution">
    <text evidence="1">The sequence shown here is derived from an EMBL/GenBank/DDBJ whole genome shotgun (WGS) entry which is preliminary data.</text>
</comment>
<dbReference type="EMBL" id="SFAZ01000154">
    <property type="protein sequence ID" value="TRU74309.1"/>
    <property type="molecule type" value="Genomic_DNA"/>
</dbReference>
<sequence length="99" mass="11453">MRGLSTTQLRLAEVDQFPLVEIVPEVVNLAETYFSRLQIPEKARLDAYHLALATWYSQDFLVSWNCTHTVSARVRRTLEEINAQLGFWTPIICTPEELM</sequence>
<proteinExistence type="predicted"/>
<evidence type="ECO:0000313" key="1">
    <source>
        <dbReference type="EMBL" id="TRU74309.1"/>
    </source>
</evidence>
<organism evidence="1 2">
    <name type="scientific">Microcystis viridis Mv_BB_P_19951000_S68D</name>
    <dbReference type="NCBI Taxonomy" id="2486270"/>
    <lineage>
        <taxon>Bacteria</taxon>
        <taxon>Bacillati</taxon>
        <taxon>Cyanobacteriota</taxon>
        <taxon>Cyanophyceae</taxon>
        <taxon>Oscillatoriophycideae</taxon>
        <taxon>Chroococcales</taxon>
        <taxon>Microcystaceae</taxon>
        <taxon>Microcystis</taxon>
    </lineage>
</organism>
<evidence type="ECO:0000313" key="2">
    <source>
        <dbReference type="Proteomes" id="UP000320674"/>
    </source>
</evidence>
<name>A0A552HSY8_MICVR</name>
<gene>
    <name evidence="1" type="ORF">EWV77_10395</name>
</gene>
<protein>
    <recommendedName>
        <fullName evidence="3">PIN domain-containing protein</fullName>
    </recommendedName>
</protein>
<dbReference type="AlphaFoldDB" id="A0A552HSY8"/>